<dbReference type="Gene3D" id="3.40.50.410">
    <property type="entry name" value="von Willebrand factor, type A domain"/>
    <property type="match status" value="1"/>
</dbReference>
<dbReference type="CDD" id="cd22297">
    <property type="entry name" value="PSMD4_RAZUL"/>
    <property type="match status" value="1"/>
</dbReference>
<name>A0A2T7P8E3_POMCA</name>
<evidence type="ECO:0000256" key="1">
    <source>
        <dbReference type="ARBA" id="ARBA00005574"/>
    </source>
</evidence>
<keyword evidence="4" id="KW-0647">Proteasome</keyword>
<evidence type="ECO:0000256" key="4">
    <source>
        <dbReference type="ARBA" id="ARBA00022942"/>
    </source>
</evidence>
<feature type="domain" description="VWFA" evidence="7">
    <location>
        <begin position="5"/>
        <end position="187"/>
    </location>
</feature>
<dbReference type="AlphaFoldDB" id="A0A2T7P8E3"/>
<dbReference type="InterPro" id="IPR027040">
    <property type="entry name" value="PSMD4"/>
</dbReference>
<dbReference type="InterPro" id="IPR003903">
    <property type="entry name" value="UIM_dom"/>
</dbReference>
<dbReference type="PROSITE" id="PS50330">
    <property type="entry name" value="UIM"/>
    <property type="match status" value="2"/>
</dbReference>
<dbReference type="EMBL" id="PZQS01000005">
    <property type="protein sequence ID" value="PVD29671.1"/>
    <property type="molecule type" value="Genomic_DNA"/>
</dbReference>
<dbReference type="SMART" id="SM00726">
    <property type="entry name" value="UIM"/>
    <property type="match status" value="3"/>
</dbReference>
<dbReference type="InterPro" id="IPR036465">
    <property type="entry name" value="vWFA_dom_sf"/>
</dbReference>
<dbReference type="GO" id="GO:0005829">
    <property type="term" value="C:cytosol"/>
    <property type="evidence" value="ECO:0007669"/>
    <property type="project" value="TreeGrafter"/>
</dbReference>
<dbReference type="Gene3D" id="6.10.250.380">
    <property type="match status" value="1"/>
</dbReference>
<sequence length="382" mass="41309">MVLESTLICVDNSDYMRNGDFVPTRMQAQQDAVNLICMSKTRSNPENNVGLLKMSHVEVLVTLTSDVGRILARLHQVQPKGNISFLTAVRVAHLALKHRQGRNHKMRIVVFVGSPVEEDEKEIVKTAKKLKKEKVNVDIINFGEEGINTDKLTLFVNTINGKDGTGSHLVTVPPGPMLSDALLSSPVIVGEDGSGAPIPGGFEFGVDPNEDPELALALRVSMEEQRARQERDAREAVTASVAESAALSTASTEEALLEKVLNVSTAGESAGTPGTVDFNAMSEDEQIAYALRLSMENTGMSSEDASATPMEVDTDMGALASEDKKDEDDYSEVMQDPAFLQSVLENLPGVDPNSEAIQSAMRTLTHDASSKDKDQPKKESKK</sequence>
<dbReference type="GO" id="GO:0005634">
    <property type="term" value="C:nucleus"/>
    <property type="evidence" value="ECO:0007669"/>
    <property type="project" value="TreeGrafter"/>
</dbReference>
<dbReference type="GO" id="GO:0043161">
    <property type="term" value="P:proteasome-mediated ubiquitin-dependent protein catabolic process"/>
    <property type="evidence" value="ECO:0007669"/>
    <property type="project" value="TreeGrafter"/>
</dbReference>
<dbReference type="InterPro" id="IPR002035">
    <property type="entry name" value="VWF_A"/>
</dbReference>
<dbReference type="PANTHER" id="PTHR10223">
    <property type="entry name" value="26S PROTEASOME NON-ATPASE REGULATORY SUBUNIT 4"/>
    <property type="match status" value="1"/>
</dbReference>
<organism evidence="8 9">
    <name type="scientific">Pomacea canaliculata</name>
    <name type="common">Golden apple snail</name>
    <dbReference type="NCBI Taxonomy" id="400727"/>
    <lineage>
        <taxon>Eukaryota</taxon>
        <taxon>Metazoa</taxon>
        <taxon>Spiralia</taxon>
        <taxon>Lophotrochozoa</taxon>
        <taxon>Mollusca</taxon>
        <taxon>Gastropoda</taxon>
        <taxon>Caenogastropoda</taxon>
        <taxon>Architaenioglossa</taxon>
        <taxon>Ampullarioidea</taxon>
        <taxon>Ampullariidae</taxon>
        <taxon>Pomacea</taxon>
    </lineage>
</organism>
<gene>
    <name evidence="8" type="ORF">C0Q70_08926</name>
</gene>
<keyword evidence="3" id="KW-0677">Repeat</keyword>
<dbReference type="Gene3D" id="6.10.300.40">
    <property type="match status" value="1"/>
</dbReference>
<dbReference type="FunFam" id="3.40.50.410:FF:000005">
    <property type="entry name" value="26S proteasome non-ATPase regulatory subunit 4"/>
    <property type="match status" value="1"/>
</dbReference>
<feature type="region of interest" description="Disordered" evidence="6">
    <location>
        <begin position="346"/>
        <end position="382"/>
    </location>
</feature>
<comment type="similarity">
    <text evidence="1">Belongs to the proteasome subunit S5A family.</text>
</comment>
<dbReference type="OMA" id="QMSMQDQ"/>
<protein>
    <recommendedName>
        <fullName evidence="2">26S proteasome non-ATPase regulatory subunit 4</fullName>
    </recommendedName>
    <alternativeName>
        <fullName evidence="5">26S proteasome regulatory subunit RPN10</fullName>
    </alternativeName>
</protein>
<dbReference type="Proteomes" id="UP000245119">
    <property type="component" value="Linkage Group LG5"/>
</dbReference>
<reference evidence="8 9" key="1">
    <citation type="submission" date="2018-04" db="EMBL/GenBank/DDBJ databases">
        <title>The genome of golden apple snail Pomacea canaliculata provides insight into stress tolerance and invasive adaptation.</title>
        <authorList>
            <person name="Liu C."/>
            <person name="Liu B."/>
            <person name="Ren Y."/>
            <person name="Zhang Y."/>
            <person name="Wang H."/>
            <person name="Li S."/>
            <person name="Jiang F."/>
            <person name="Yin L."/>
            <person name="Zhang G."/>
            <person name="Qian W."/>
            <person name="Fan W."/>
        </authorList>
    </citation>
    <scope>NUCLEOTIDE SEQUENCE [LARGE SCALE GENOMIC DNA]</scope>
    <source>
        <strain evidence="8">SZHN2017</strain>
        <tissue evidence="8">Muscle</tissue>
    </source>
</reference>
<dbReference type="GO" id="GO:0008540">
    <property type="term" value="C:proteasome regulatory particle, base subcomplex"/>
    <property type="evidence" value="ECO:0007669"/>
    <property type="project" value="TreeGrafter"/>
</dbReference>
<dbReference type="Pfam" id="PF02809">
    <property type="entry name" value="UIM"/>
    <property type="match status" value="2"/>
</dbReference>
<dbReference type="STRING" id="400727.A0A2T7P8E3"/>
<evidence type="ECO:0000259" key="7">
    <source>
        <dbReference type="PROSITE" id="PS50234"/>
    </source>
</evidence>
<dbReference type="SMART" id="SM00327">
    <property type="entry name" value="VWA"/>
    <property type="match status" value="1"/>
</dbReference>
<dbReference type="OrthoDB" id="1731724at2759"/>
<evidence type="ECO:0000256" key="5">
    <source>
        <dbReference type="ARBA" id="ARBA00044341"/>
    </source>
</evidence>
<dbReference type="Pfam" id="PF13519">
    <property type="entry name" value="VWA_2"/>
    <property type="match status" value="1"/>
</dbReference>
<feature type="compositionally biased region" description="Basic and acidic residues" evidence="6">
    <location>
        <begin position="364"/>
        <end position="382"/>
    </location>
</feature>
<accession>A0A2T7P8E3</accession>
<dbReference type="InterPro" id="IPR049590">
    <property type="entry name" value="PSMD4_RAZUL-like"/>
</dbReference>
<proteinExistence type="inferred from homology"/>
<keyword evidence="9" id="KW-1185">Reference proteome</keyword>
<comment type="caution">
    <text evidence="8">The sequence shown here is derived from an EMBL/GenBank/DDBJ whole genome shotgun (WGS) entry which is preliminary data.</text>
</comment>
<dbReference type="CDD" id="cd01452">
    <property type="entry name" value="VWA_26S_proteasome_subunit"/>
    <property type="match status" value="1"/>
</dbReference>
<evidence type="ECO:0000256" key="6">
    <source>
        <dbReference type="SAM" id="MobiDB-lite"/>
    </source>
</evidence>
<dbReference type="GO" id="GO:0031593">
    <property type="term" value="F:polyubiquitin modification-dependent protein binding"/>
    <property type="evidence" value="ECO:0007669"/>
    <property type="project" value="TreeGrafter"/>
</dbReference>
<evidence type="ECO:0000256" key="2">
    <source>
        <dbReference type="ARBA" id="ARBA00014934"/>
    </source>
</evidence>
<dbReference type="PANTHER" id="PTHR10223:SF0">
    <property type="entry name" value="26S PROTEASOME NON-ATPASE REGULATORY SUBUNIT 4"/>
    <property type="match status" value="1"/>
</dbReference>
<dbReference type="SUPFAM" id="SSF53300">
    <property type="entry name" value="vWA-like"/>
    <property type="match status" value="1"/>
</dbReference>
<evidence type="ECO:0000313" key="9">
    <source>
        <dbReference type="Proteomes" id="UP000245119"/>
    </source>
</evidence>
<dbReference type="PROSITE" id="PS50234">
    <property type="entry name" value="VWFA"/>
    <property type="match status" value="1"/>
</dbReference>
<evidence type="ECO:0000313" key="8">
    <source>
        <dbReference type="EMBL" id="PVD29671.1"/>
    </source>
</evidence>
<evidence type="ECO:0000256" key="3">
    <source>
        <dbReference type="ARBA" id="ARBA00022737"/>
    </source>
</evidence>